<keyword evidence="2" id="KW-1185">Reference proteome</keyword>
<evidence type="ECO:0000313" key="2">
    <source>
        <dbReference type="Proteomes" id="UP000004980"/>
    </source>
</evidence>
<dbReference type="Proteomes" id="UP000004980">
    <property type="component" value="Unassembled WGS sequence"/>
</dbReference>
<accession>A0ABN0FCE4</accession>
<protein>
    <submittedName>
        <fullName evidence="1">Uncharacterized protein</fullName>
    </submittedName>
</protein>
<proteinExistence type="predicted"/>
<sequence length="89" mass="9824">MPVLRPTSVWQRDRGAVNIRTLTDRSFLDIVSDSSIPFLEVPEMDSRKPSTSFKARGQPLKVDLLVPGNPARGFILGKEHVVPAAPESK</sequence>
<reference evidence="1 2" key="1">
    <citation type="journal article" date="2012" name="J. Bacteriol.">
        <title>Draft Genome Sequence of the Soil Bacterium Burkholderia terrae Strain BS001, Which Interacts with Fungal Surface Structures.</title>
        <authorList>
            <person name="Nazir R."/>
            <person name="Hansen M.A."/>
            <person name="Sorensen S."/>
            <person name="van Elsas J.D."/>
        </authorList>
    </citation>
    <scope>NUCLEOTIDE SEQUENCE [LARGE SCALE GENOMIC DNA]</scope>
    <source>
        <strain evidence="1 2">BS001</strain>
    </source>
</reference>
<gene>
    <name evidence="1" type="ORF">WQE_34621</name>
</gene>
<evidence type="ECO:0000313" key="1">
    <source>
        <dbReference type="EMBL" id="EIM96355.1"/>
    </source>
</evidence>
<organism evidence="1 2">
    <name type="scientific">Paraburkholderia hospita</name>
    <dbReference type="NCBI Taxonomy" id="169430"/>
    <lineage>
        <taxon>Bacteria</taxon>
        <taxon>Pseudomonadati</taxon>
        <taxon>Pseudomonadota</taxon>
        <taxon>Betaproteobacteria</taxon>
        <taxon>Burkholderiales</taxon>
        <taxon>Burkholderiaceae</taxon>
        <taxon>Paraburkholderia</taxon>
    </lineage>
</organism>
<name>A0ABN0FCE4_9BURK</name>
<dbReference type="EMBL" id="AKAU01000196">
    <property type="protein sequence ID" value="EIM96355.1"/>
    <property type="molecule type" value="Genomic_DNA"/>
</dbReference>
<comment type="caution">
    <text evidence="1">The sequence shown here is derived from an EMBL/GenBank/DDBJ whole genome shotgun (WGS) entry which is preliminary data.</text>
</comment>